<evidence type="ECO:0000256" key="1">
    <source>
        <dbReference type="ARBA" id="ARBA00004245"/>
    </source>
</evidence>
<sequence length="144" mass="16339">MWQSKDAKTAVDQAISLRDQAVIVDLLSVITLRPSIWNLDLCTALLPSIGELLQSKYEMYINIGCGAMKLILKNFASVIKSNIDSPVQNLGVDISREERHNKCMQCYKDLVKIRSLILKKQNIAGKNWSYIQRTIYSYAIFGLN</sequence>
<comment type="subcellular location">
    <subcellularLocation>
        <location evidence="1">Cytoplasm</location>
        <location evidence="1">Cytoskeleton</location>
    </subcellularLocation>
</comment>
<keyword evidence="2" id="KW-0963">Cytoplasm</keyword>
<evidence type="ECO:0000256" key="3">
    <source>
        <dbReference type="ARBA" id="ARBA00023212"/>
    </source>
</evidence>
<dbReference type="GO" id="GO:0007019">
    <property type="term" value="P:microtubule depolymerization"/>
    <property type="evidence" value="ECO:0007669"/>
    <property type="project" value="TreeGrafter"/>
</dbReference>
<reference evidence="5" key="1">
    <citation type="submission" date="2021-02" db="EMBL/GenBank/DDBJ databases">
        <authorList>
            <person name="Bekaert M."/>
        </authorList>
    </citation>
    <scope>NUCLEOTIDE SEQUENCE</scope>
    <source>
        <strain evidence="5">IoA-00</strain>
    </source>
</reference>
<dbReference type="Pfam" id="PF13925">
    <property type="entry name" value="Katanin_con80"/>
    <property type="match status" value="1"/>
</dbReference>
<accession>A0A7R8D2R7</accession>
<evidence type="ECO:0000313" key="6">
    <source>
        <dbReference type="Proteomes" id="UP000675881"/>
    </source>
</evidence>
<evidence type="ECO:0000256" key="2">
    <source>
        <dbReference type="ARBA" id="ARBA00022490"/>
    </source>
</evidence>
<dbReference type="PANTHER" id="PTHR19845">
    <property type="entry name" value="KATANIN P80 SUBUNIT"/>
    <property type="match status" value="1"/>
</dbReference>
<organism evidence="5 6">
    <name type="scientific">Lepeophtheirus salmonis</name>
    <name type="common">Salmon louse</name>
    <name type="synonym">Caligus salmonis</name>
    <dbReference type="NCBI Taxonomy" id="72036"/>
    <lineage>
        <taxon>Eukaryota</taxon>
        <taxon>Metazoa</taxon>
        <taxon>Ecdysozoa</taxon>
        <taxon>Arthropoda</taxon>
        <taxon>Crustacea</taxon>
        <taxon>Multicrustacea</taxon>
        <taxon>Hexanauplia</taxon>
        <taxon>Copepoda</taxon>
        <taxon>Siphonostomatoida</taxon>
        <taxon>Caligidae</taxon>
        <taxon>Lepeophtheirus</taxon>
    </lineage>
</organism>
<dbReference type="InterPro" id="IPR028021">
    <property type="entry name" value="Katanin_C-terminal"/>
</dbReference>
<dbReference type="PANTHER" id="PTHR19845:SF0">
    <property type="entry name" value="KATANIN P80 WD40 REPEAT-CONTAINING SUBUNIT B1"/>
    <property type="match status" value="1"/>
</dbReference>
<gene>
    <name evidence="5" type="ORF">LSAA_13429</name>
</gene>
<evidence type="ECO:0000259" key="4">
    <source>
        <dbReference type="Pfam" id="PF13925"/>
    </source>
</evidence>
<proteinExistence type="predicted"/>
<dbReference type="AlphaFoldDB" id="A0A7R8D2R7"/>
<keyword evidence="3" id="KW-0206">Cytoskeleton</keyword>
<feature type="domain" description="Katanin p80 subunit C-terminal" evidence="4">
    <location>
        <begin position="1"/>
        <end position="126"/>
    </location>
</feature>
<name>A0A7R8D2R7_LEPSM</name>
<keyword evidence="6" id="KW-1185">Reference proteome</keyword>
<dbReference type="Proteomes" id="UP000675881">
    <property type="component" value="Chromosome 7"/>
</dbReference>
<dbReference type="GO" id="GO:0008352">
    <property type="term" value="C:katanin complex"/>
    <property type="evidence" value="ECO:0007669"/>
    <property type="project" value="TreeGrafter"/>
</dbReference>
<protein>
    <submittedName>
        <fullName evidence="5">KATNB1</fullName>
    </submittedName>
</protein>
<dbReference type="OrthoDB" id="10251605at2759"/>
<dbReference type="GO" id="GO:0008017">
    <property type="term" value="F:microtubule binding"/>
    <property type="evidence" value="ECO:0007669"/>
    <property type="project" value="InterPro"/>
</dbReference>
<dbReference type="EMBL" id="HG994586">
    <property type="protein sequence ID" value="CAF3008315.1"/>
    <property type="molecule type" value="Genomic_DNA"/>
</dbReference>
<evidence type="ECO:0000313" key="5">
    <source>
        <dbReference type="EMBL" id="CAF3008315.1"/>
    </source>
</evidence>